<keyword evidence="3" id="KW-1185">Reference proteome</keyword>
<feature type="compositionally biased region" description="Polar residues" evidence="1">
    <location>
        <begin position="36"/>
        <end position="51"/>
    </location>
</feature>
<name>A0A7J7ZJ18_PIPKU</name>
<gene>
    <name evidence="2" type="ORF">mPipKuh1_009477</name>
</gene>
<comment type="caution">
    <text evidence="2">The sequence shown here is derived from an EMBL/GenBank/DDBJ whole genome shotgun (WGS) entry which is preliminary data.</text>
</comment>
<dbReference type="EMBL" id="JACAGB010000003">
    <property type="protein sequence ID" value="KAF6374253.1"/>
    <property type="molecule type" value="Genomic_DNA"/>
</dbReference>
<accession>A0A7J7ZJ18</accession>
<dbReference type="AlphaFoldDB" id="A0A7J7ZJ18"/>
<feature type="region of interest" description="Disordered" evidence="1">
    <location>
        <begin position="21"/>
        <end position="51"/>
    </location>
</feature>
<evidence type="ECO:0000313" key="2">
    <source>
        <dbReference type="EMBL" id="KAF6374253.1"/>
    </source>
</evidence>
<organism evidence="2 3">
    <name type="scientific">Pipistrellus kuhlii</name>
    <name type="common">Kuhl's pipistrelle</name>
    <dbReference type="NCBI Taxonomy" id="59472"/>
    <lineage>
        <taxon>Eukaryota</taxon>
        <taxon>Metazoa</taxon>
        <taxon>Chordata</taxon>
        <taxon>Craniata</taxon>
        <taxon>Vertebrata</taxon>
        <taxon>Euteleostomi</taxon>
        <taxon>Mammalia</taxon>
        <taxon>Eutheria</taxon>
        <taxon>Laurasiatheria</taxon>
        <taxon>Chiroptera</taxon>
        <taxon>Yangochiroptera</taxon>
        <taxon>Vespertilionidae</taxon>
        <taxon>Pipistrellus</taxon>
    </lineage>
</organism>
<dbReference type="Proteomes" id="UP000558488">
    <property type="component" value="Unassembled WGS sequence"/>
</dbReference>
<reference evidence="2 3" key="1">
    <citation type="journal article" date="2020" name="Nature">
        <title>Six reference-quality genomes reveal evolution of bat adaptations.</title>
        <authorList>
            <person name="Jebb D."/>
            <person name="Huang Z."/>
            <person name="Pippel M."/>
            <person name="Hughes G.M."/>
            <person name="Lavrichenko K."/>
            <person name="Devanna P."/>
            <person name="Winkler S."/>
            <person name="Jermiin L.S."/>
            <person name="Skirmuntt E.C."/>
            <person name="Katzourakis A."/>
            <person name="Burkitt-Gray L."/>
            <person name="Ray D.A."/>
            <person name="Sullivan K.A.M."/>
            <person name="Roscito J.G."/>
            <person name="Kirilenko B.M."/>
            <person name="Davalos L.M."/>
            <person name="Corthals A.P."/>
            <person name="Power M.L."/>
            <person name="Jones G."/>
            <person name="Ransome R.D."/>
            <person name="Dechmann D.K.N."/>
            <person name="Locatelli A.G."/>
            <person name="Puechmaille S.J."/>
            <person name="Fedrigo O."/>
            <person name="Jarvis E.D."/>
            <person name="Hiller M."/>
            <person name="Vernes S.C."/>
            <person name="Myers E.W."/>
            <person name="Teeling E.C."/>
        </authorList>
    </citation>
    <scope>NUCLEOTIDE SEQUENCE [LARGE SCALE GENOMIC DNA]</scope>
    <source>
        <strain evidence="2">MPipKuh1</strain>
        <tissue evidence="2">Flight muscle</tissue>
    </source>
</reference>
<evidence type="ECO:0000313" key="3">
    <source>
        <dbReference type="Proteomes" id="UP000558488"/>
    </source>
</evidence>
<proteinExistence type="predicted"/>
<evidence type="ECO:0000256" key="1">
    <source>
        <dbReference type="SAM" id="MobiDB-lite"/>
    </source>
</evidence>
<sequence>MMEDNDDVKINEEIEAELDKISISSLEKDDVDTDSNSETQGNESDAVSPSPVSCSLGLLHNIVSVHRDLVELSESVLHCIDIIKNKSKTAEELILRDLEDTDALSTVFICLKDTFSCENNLPKMKKIKLFKMMVK</sequence>
<protein>
    <submittedName>
        <fullName evidence="2">Uncharacterized protein</fullName>
    </submittedName>
</protein>